<dbReference type="EMBL" id="PGFH01000003">
    <property type="protein sequence ID" value="PJJ78043.1"/>
    <property type="molecule type" value="Genomic_DNA"/>
</dbReference>
<dbReference type="PANTHER" id="PTHR33490">
    <property type="entry name" value="BLR5614 PROTEIN-RELATED"/>
    <property type="match status" value="1"/>
</dbReference>
<dbReference type="SMART" id="SM00460">
    <property type="entry name" value="TGc"/>
    <property type="match status" value="1"/>
</dbReference>
<dbReference type="Proteomes" id="UP000231742">
    <property type="component" value="Unassembled WGS sequence"/>
</dbReference>
<comment type="caution">
    <text evidence="2">The sequence shown here is derived from an EMBL/GenBank/DDBJ whole genome shotgun (WGS) entry which is preliminary data.</text>
</comment>
<sequence length="264" mass="28764">MLRTVSSHQELDLRGRTEMVFSIAVAAPWPLASESINFVLDGVPQKPTELVDVRGTRLHSLIAGPGQLVVDYAAIVEATPEPAPLNAVDRVEYLRPSRYCESDVLTPTARSLFPTQSGHELVQAVRDWVAHSLRYSPGMSAATDGASHSLLTRRGVCRDFAHLTIAMLRAKDVPARYASVYAPGLSPMDFHAVAEAYVDGQWWVVDSTGLAPRQSLVRIATGRDAADVAFLTNHWADLFLQKLEITATADDLPVDDHSSPVQLG</sequence>
<reference evidence="2 3" key="1">
    <citation type="submission" date="2017-11" db="EMBL/GenBank/DDBJ databases">
        <title>Genomic Encyclopedia of Archaeal and Bacterial Type Strains, Phase II (KMG-II): From Individual Species to Whole Genera.</title>
        <authorList>
            <person name="Goeker M."/>
        </authorList>
    </citation>
    <scope>NUCLEOTIDE SEQUENCE [LARGE SCALE GENOMIC DNA]</scope>
    <source>
        <strain evidence="2 3">DSM 16400</strain>
    </source>
</reference>
<dbReference type="AlphaFoldDB" id="A0A2M9D1W4"/>
<dbReference type="SUPFAM" id="SSF54001">
    <property type="entry name" value="Cysteine proteinases"/>
    <property type="match status" value="1"/>
</dbReference>
<dbReference type="Gene3D" id="3.10.620.30">
    <property type="match status" value="1"/>
</dbReference>
<evidence type="ECO:0000259" key="1">
    <source>
        <dbReference type="SMART" id="SM00460"/>
    </source>
</evidence>
<name>A0A2M9D1W4_9MICO</name>
<evidence type="ECO:0000313" key="3">
    <source>
        <dbReference type="Proteomes" id="UP000231742"/>
    </source>
</evidence>
<dbReference type="Pfam" id="PF01841">
    <property type="entry name" value="Transglut_core"/>
    <property type="match status" value="1"/>
</dbReference>
<proteinExistence type="predicted"/>
<dbReference type="OrthoDB" id="5438043at2"/>
<dbReference type="Gene3D" id="2.60.40.2250">
    <property type="match status" value="1"/>
</dbReference>
<gene>
    <name evidence="2" type="ORF">CLV85_2498</name>
</gene>
<dbReference type="RefSeq" id="WP_100389956.1">
    <property type="nucleotide sequence ID" value="NZ_BMZU01000001.1"/>
</dbReference>
<dbReference type="InterPro" id="IPR002931">
    <property type="entry name" value="Transglutaminase-like"/>
</dbReference>
<accession>A0A2M9D1W4</accession>
<dbReference type="PANTHER" id="PTHR33490:SF12">
    <property type="entry name" value="BLL5557 PROTEIN"/>
    <property type="match status" value="1"/>
</dbReference>
<organism evidence="2 3">
    <name type="scientific">Salinibacterium amurskyense</name>
    <dbReference type="NCBI Taxonomy" id="205941"/>
    <lineage>
        <taxon>Bacteria</taxon>
        <taxon>Bacillati</taxon>
        <taxon>Actinomycetota</taxon>
        <taxon>Actinomycetes</taxon>
        <taxon>Micrococcales</taxon>
        <taxon>Microbacteriaceae</taxon>
        <taxon>Salinibacterium</taxon>
    </lineage>
</organism>
<protein>
    <submittedName>
        <fullName evidence="2">Transglutaminase superfamily protein</fullName>
    </submittedName>
</protein>
<keyword evidence="3" id="KW-1185">Reference proteome</keyword>
<feature type="domain" description="Transglutaminase-like" evidence="1">
    <location>
        <begin position="149"/>
        <end position="209"/>
    </location>
</feature>
<dbReference type="InterPro" id="IPR038765">
    <property type="entry name" value="Papain-like_cys_pep_sf"/>
</dbReference>
<evidence type="ECO:0000313" key="2">
    <source>
        <dbReference type="EMBL" id="PJJ78043.1"/>
    </source>
</evidence>